<gene>
    <name evidence="4" type="ORF">GCM10010274_65220</name>
</gene>
<organism evidence="4 5">
    <name type="scientific">Streptomyces lavendofoliae</name>
    <dbReference type="NCBI Taxonomy" id="67314"/>
    <lineage>
        <taxon>Bacteria</taxon>
        <taxon>Bacillati</taxon>
        <taxon>Actinomycetota</taxon>
        <taxon>Actinomycetes</taxon>
        <taxon>Kitasatosporales</taxon>
        <taxon>Streptomycetaceae</taxon>
        <taxon>Streptomyces</taxon>
    </lineage>
</organism>
<dbReference type="Gene3D" id="3.40.50.880">
    <property type="match status" value="1"/>
</dbReference>
<evidence type="ECO:0000256" key="2">
    <source>
        <dbReference type="ARBA" id="ARBA00023163"/>
    </source>
</evidence>
<name>A0A918I4Y7_9ACTN</name>
<comment type="caution">
    <text evidence="4">The sequence shown here is derived from an EMBL/GenBank/DDBJ whole genome shotgun (WGS) entry which is preliminary data.</text>
</comment>
<reference evidence="4" key="1">
    <citation type="journal article" date="2014" name="Int. J. Syst. Evol. Microbiol.">
        <title>Complete genome sequence of Corynebacterium casei LMG S-19264T (=DSM 44701T), isolated from a smear-ripened cheese.</title>
        <authorList>
            <consortium name="US DOE Joint Genome Institute (JGI-PGF)"/>
            <person name="Walter F."/>
            <person name="Albersmeier A."/>
            <person name="Kalinowski J."/>
            <person name="Ruckert C."/>
        </authorList>
    </citation>
    <scope>NUCLEOTIDE SEQUENCE</scope>
    <source>
        <strain evidence="4">JCM 4391</strain>
    </source>
</reference>
<evidence type="ECO:0000259" key="3">
    <source>
        <dbReference type="PROSITE" id="PS01124"/>
    </source>
</evidence>
<keyword evidence="5" id="KW-1185">Reference proteome</keyword>
<dbReference type="InterPro" id="IPR029062">
    <property type="entry name" value="Class_I_gatase-like"/>
</dbReference>
<dbReference type="InterPro" id="IPR052158">
    <property type="entry name" value="INH-QAR"/>
</dbReference>
<dbReference type="Pfam" id="PF12833">
    <property type="entry name" value="HTH_18"/>
    <property type="match status" value="1"/>
</dbReference>
<dbReference type="CDD" id="cd03137">
    <property type="entry name" value="GATase1_AraC_1"/>
    <property type="match status" value="1"/>
</dbReference>
<protein>
    <recommendedName>
        <fullName evidence="3">HTH araC/xylS-type domain-containing protein</fullName>
    </recommendedName>
</protein>
<proteinExistence type="predicted"/>
<dbReference type="SMART" id="SM00342">
    <property type="entry name" value="HTH_ARAC"/>
    <property type="match status" value="1"/>
</dbReference>
<reference evidence="4" key="2">
    <citation type="submission" date="2020-09" db="EMBL/GenBank/DDBJ databases">
        <authorList>
            <person name="Sun Q."/>
            <person name="Ohkuma M."/>
        </authorList>
    </citation>
    <scope>NUCLEOTIDE SEQUENCE</scope>
    <source>
        <strain evidence="4">JCM 4391</strain>
    </source>
</reference>
<dbReference type="PANTHER" id="PTHR43130">
    <property type="entry name" value="ARAC-FAMILY TRANSCRIPTIONAL REGULATOR"/>
    <property type="match status" value="1"/>
</dbReference>
<keyword evidence="1" id="KW-0805">Transcription regulation</keyword>
<dbReference type="GO" id="GO:0003700">
    <property type="term" value="F:DNA-binding transcription factor activity"/>
    <property type="evidence" value="ECO:0007669"/>
    <property type="project" value="InterPro"/>
</dbReference>
<dbReference type="InterPro" id="IPR018060">
    <property type="entry name" value="HTH_AraC"/>
</dbReference>
<dbReference type="PROSITE" id="PS01124">
    <property type="entry name" value="HTH_ARAC_FAMILY_2"/>
    <property type="match status" value="1"/>
</dbReference>
<evidence type="ECO:0000313" key="5">
    <source>
        <dbReference type="Proteomes" id="UP000636661"/>
    </source>
</evidence>
<dbReference type="GO" id="GO:0043565">
    <property type="term" value="F:sequence-specific DNA binding"/>
    <property type="evidence" value="ECO:0007669"/>
    <property type="project" value="InterPro"/>
</dbReference>
<dbReference type="Gene3D" id="1.10.10.60">
    <property type="entry name" value="Homeodomain-like"/>
    <property type="match status" value="1"/>
</dbReference>
<dbReference type="AlphaFoldDB" id="A0A918I4Y7"/>
<dbReference type="EMBL" id="BMTP01000033">
    <property type="protein sequence ID" value="GGU67761.1"/>
    <property type="molecule type" value="Genomic_DNA"/>
</dbReference>
<sequence>MPAGSIALPPGQDPLIERVPRQDRQLHALPLAALRLAVDPCPGAEPALSEPPLRFHHLLDHRVILWQAQGAALLVALKALGQSELHGGCGGEDDQRVAVRVVAVQPRRSQAGLVQRPLRQLVSGGTGYERAASDTRLVGHVGRLAWESRRVASVCTGAGVLAAAGLLDGRRATTHWRFARLLAERHPNVAVDPDPIYVRDGHVYTAAGVTSALDLTLALVQEDHGPELARQVARDLVVYLQRPGNQAQMSLFTATPSAPDDGVRALVEHIAAHPDDDLTTATLAARAGVTPRHLTRLFTEQLGRAPGRYVRQARTEAAAHVLASTTLPMTSVAARCGFGSAEALRQAFTRRYGISPSQYRAAMRPA</sequence>
<dbReference type="PANTHER" id="PTHR43130:SF3">
    <property type="entry name" value="HTH-TYPE TRANSCRIPTIONAL REGULATOR RV1931C"/>
    <property type="match status" value="1"/>
</dbReference>
<dbReference type="SUPFAM" id="SSF52317">
    <property type="entry name" value="Class I glutamine amidotransferase-like"/>
    <property type="match status" value="1"/>
</dbReference>
<dbReference type="InterPro" id="IPR009057">
    <property type="entry name" value="Homeodomain-like_sf"/>
</dbReference>
<dbReference type="SUPFAM" id="SSF46689">
    <property type="entry name" value="Homeodomain-like"/>
    <property type="match status" value="2"/>
</dbReference>
<dbReference type="InterPro" id="IPR002818">
    <property type="entry name" value="DJ-1/PfpI"/>
</dbReference>
<evidence type="ECO:0000256" key="1">
    <source>
        <dbReference type="ARBA" id="ARBA00023015"/>
    </source>
</evidence>
<dbReference type="Proteomes" id="UP000636661">
    <property type="component" value="Unassembled WGS sequence"/>
</dbReference>
<keyword evidence="2" id="KW-0804">Transcription</keyword>
<evidence type="ECO:0000313" key="4">
    <source>
        <dbReference type="EMBL" id="GGU67761.1"/>
    </source>
</evidence>
<accession>A0A918I4Y7</accession>
<dbReference type="Pfam" id="PF01965">
    <property type="entry name" value="DJ-1_PfpI"/>
    <property type="match status" value="1"/>
</dbReference>
<feature type="domain" description="HTH araC/xylS-type" evidence="3">
    <location>
        <begin position="264"/>
        <end position="362"/>
    </location>
</feature>